<feature type="region of interest" description="Disordered" evidence="1">
    <location>
        <begin position="1"/>
        <end position="25"/>
    </location>
</feature>
<dbReference type="Proteomes" id="UP001156870">
    <property type="component" value="Unassembled WGS sequence"/>
</dbReference>
<sequence length="117" mass="13484">MQFDSQELNSTETRKMKQEEMSDSSFSDIDIKLIDEQAAEATKRCRHYLRMSPTDFADFMQVKSVKTIYNWEDPTNSASPKFSHFLHLIAAIGMNAFVKLLANTLNPSTQQRDDQDD</sequence>
<proteinExistence type="predicted"/>
<protein>
    <submittedName>
        <fullName evidence="2">Uncharacterized protein</fullName>
    </submittedName>
</protein>
<gene>
    <name evidence="2" type="ORF">GCM10007877_31140</name>
</gene>
<evidence type="ECO:0000313" key="2">
    <source>
        <dbReference type="EMBL" id="GLS27395.1"/>
    </source>
</evidence>
<dbReference type="AlphaFoldDB" id="A0AA37WNF5"/>
<dbReference type="EMBL" id="BSPD01000075">
    <property type="protein sequence ID" value="GLS27395.1"/>
    <property type="molecule type" value="Genomic_DNA"/>
</dbReference>
<accession>A0AA37WNF5</accession>
<evidence type="ECO:0000313" key="3">
    <source>
        <dbReference type="Proteomes" id="UP001156870"/>
    </source>
</evidence>
<reference evidence="2 3" key="1">
    <citation type="journal article" date="2014" name="Int. J. Syst. Evol. Microbiol.">
        <title>Complete genome sequence of Corynebacterium casei LMG S-19264T (=DSM 44701T), isolated from a smear-ripened cheese.</title>
        <authorList>
            <consortium name="US DOE Joint Genome Institute (JGI-PGF)"/>
            <person name="Walter F."/>
            <person name="Albersmeier A."/>
            <person name="Kalinowski J."/>
            <person name="Ruckert C."/>
        </authorList>
    </citation>
    <scope>NUCLEOTIDE SEQUENCE [LARGE SCALE GENOMIC DNA]</scope>
    <source>
        <strain evidence="2 3">NBRC 110095</strain>
    </source>
</reference>
<name>A0AA37WNF5_9GAMM</name>
<feature type="compositionally biased region" description="Polar residues" evidence="1">
    <location>
        <begin position="1"/>
        <end position="11"/>
    </location>
</feature>
<organism evidence="2 3">
    <name type="scientific">Marinibactrum halimedae</name>
    <dbReference type="NCBI Taxonomy" id="1444977"/>
    <lineage>
        <taxon>Bacteria</taxon>
        <taxon>Pseudomonadati</taxon>
        <taxon>Pseudomonadota</taxon>
        <taxon>Gammaproteobacteria</taxon>
        <taxon>Cellvibrionales</taxon>
        <taxon>Cellvibrionaceae</taxon>
        <taxon>Marinibactrum</taxon>
    </lineage>
</organism>
<evidence type="ECO:0000256" key="1">
    <source>
        <dbReference type="SAM" id="MobiDB-lite"/>
    </source>
</evidence>
<keyword evidence="3" id="KW-1185">Reference proteome</keyword>
<comment type="caution">
    <text evidence="2">The sequence shown here is derived from an EMBL/GenBank/DDBJ whole genome shotgun (WGS) entry which is preliminary data.</text>
</comment>